<keyword evidence="3" id="KW-1185">Reference proteome</keyword>
<gene>
    <name evidence="2" type="ORF">Tsubulata_029629</name>
</gene>
<dbReference type="Proteomes" id="UP001141552">
    <property type="component" value="Unassembled WGS sequence"/>
</dbReference>
<dbReference type="EMBL" id="JAKUCV010004399">
    <property type="protein sequence ID" value="KAJ4835488.1"/>
    <property type="molecule type" value="Genomic_DNA"/>
</dbReference>
<accession>A0A9Q0FPR7</accession>
<evidence type="ECO:0000256" key="1">
    <source>
        <dbReference type="SAM" id="MobiDB-lite"/>
    </source>
</evidence>
<sequence>IPVGMPMLEAAHENDIELEANPNAVLTFFSVSHRRTWHQRTNKDSFKARCVAEGTSSEGSNGEEVCAAPDKEKEVALWVEVACGVKKGRVYGLAGQARWSQSEYMKQTSSRMEQLESWMKHMQFSSSQPPTAQSTLAGNDEEMNDDSEDRSSSYETGEDDGMDSEED</sequence>
<comment type="caution">
    <text evidence="2">The sequence shown here is derived from an EMBL/GenBank/DDBJ whole genome shotgun (WGS) entry which is preliminary data.</text>
</comment>
<evidence type="ECO:0000313" key="3">
    <source>
        <dbReference type="Proteomes" id="UP001141552"/>
    </source>
</evidence>
<name>A0A9Q0FPR7_9ROSI</name>
<feature type="compositionally biased region" description="Polar residues" evidence="1">
    <location>
        <begin position="123"/>
        <end position="137"/>
    </location>
</feature>
<reference evidence="2" key="1">
    <citation type="submission" date="2022-02" db="EMBL/GenBank/DDBJ databases">
        <authorList>
            <person name="Henning P.M."/>
            <person name="McCubbin A.G."/>
            <person name="Shore J.S."/>
        </authorList>
    </citation>
    <scope>NUCLEOTIDE SEQUENCE</scope>
    <source>
        <strain evidence="2">F60SS</strain>
        <tissue evidence="2">Leaves</tissue>
    </source>
</reference>
<feature type="non-terminal residue" evidence="2">
    <location>
        <position position="1"/>
    </location>
</feature>
<proteinExistence type="predicted"/>
<feature type="region of interest" description="Disordered" evidence="1">
    <location>
        <begin position="121"/>
        <end position="167"/>
    </location>
</feature>
<feature type="compositionally biased region" description="Acidic residues" evidence="1">
    <location>
        <begin position="139"/>
        <end position="148"/>
    </location>
</feature>
<dbReference type="AlphaFoldDB" id="A0A9Q0FPR7"/>
<reference evidence="2" key="2">
    <citation type="journal article" date="2023" name="Plants (Basel)">
        <title>Annotation of the Turnera subulata (Passifloraceae) Draft Genome Reveals the S-Locus Evolved after the Divergence of Turneroideae from Passifloroideae in a Stepwise Manner.</title>
        <authorList>
            <person name="Henning P.M."/>
            <person name="Roalson E.H."/>
            <person name="Mir W."/>
            <person name="McCubbin A.G."/>
            <person name="Shore J.S."/>
        </authorList>
    </citation>
    <scope>NUCLEOTIDE SEQUENCE</scope>
    <source>
        <strain evidence="2">F60SS</strain>
    </source>
</reference>
<protein>
    <submittedName>
        <fullName evidence="2">Uncharacterized protein</fullName>
    </submittedName>
</protein>
<feature type="compositionally biased region" description="Acidic residues" evidence="1">
    <location>
        <begin position="156"/>
        <end position="167"/>
    </location>
</feature>
<organism evidence="2 3">
    <name type="scientific">Turnera subulata</name>
    <dbReference type="NCBI Taxonomy" id="218843"/>
    <lineage>
        <taxon>Eukaryota</taxon>
        <taxon>Viridiplantae</taxon>
        <taxon>Streptophyta</taxon>
        <taxon>Embryophyta</taxon>
        <taxon>Tracheophyta</taxon>
        <taxon>Spermatophyta</taxon>
        <taxon>Magnoliopsida</taxon>
        <taxon>eudicotyledons</taxon>
        <taxon>Gunneridae</taxon>
        <taxon>Pentapetalae</taxon>
        <taxon>rosids</taxon>
        <taxon>fabids</taxon>
        <taxon>Malpighiales</taxon>
        <taxon>Passifloraceae</taxon>
        <taxon>Turnera</taxon>
    </lineage>
</organism>
<evidence type="ECO:0000313" key="2">
    <source>
        <dbReference type="EMBL" id="KAJ4835488.1"/>
    </source>
</evidence>